<reference key="2">
    <citation type="submission" date="2011-08" db="EMBL/GenBank/DDBJ databases">
        <title>Genome sequence of Naumovozyma castellii.</title>
        <authorList>
            <person name="Gordon J.L."/>
            <person name="Armisen D."/>
            <person name="Proux-Wera E."/>
            <person name="OhEigeartaigh S.S."/>
            <person name="Byrne K.P."/>
            <person name="Wolfe K.H."/>
        </authorList>
    </citation>
    <scope>NUCLEOTIDE SEQUENCE</scope>
    <source>
        <strain>Type strain:CBS 4309</strain>
    </source>
</reference>
<evidence type="ECO:0000256" key="2">
    <source>
        <dbReference type="ARBA" id="ARBA00022490"/>
    </source>
</evidence>
<evidence type="ECO:0000313" key="5">
    <source>
        <dbReference type="EMBL" id="CCC71482.1"/>
    </source>
</evidence>
<dbReference type="Pfam" id="PF04050">
    <property type="entry name" value="Upf2"/>
    <property type="match status" value="1"/>
</dbReference>
<dbReference type="InterPro" id="IPR016024">
    <property type="entry name" value="ARM-type_fold"/>
</dbReference>
<name>G0VJ04_NAUCA</name>
<evidence type="ECO:0000256" key="1">
    <source>
        <dbReference type="ARBA" id="ARBA00004496"/>
    </source>
</evidence>
<sequence length="1053" mass="123082">MENERRIQLHTLNTRAWAGEEVFPLKSQKLDSSIKRNTGFIRKLKKGFLKESTASLLKDLSELSLEKYMSEVIATVNEALTNVSNKNDEVVAAVEVVCALHQRFNERFTPQLFQLFLNNFANPEKEKETEKEELLRINRLKGKLYVLTELYLVGVFTSLEHIESKEALPFYLQKKIHRREPIIFSVLKEILNYRFKLGYTTTLATSFVKRYPFLFDTEDKALDECIYDESLKDSLKTLFKVFSDAVFSKVVDINKRMKKLSKEHQKCQIRTGKVRDEYIDERDILEPIFERFDAATKVFAEYFKLPLPDLGVEQDTGTEETSGSMITNQLPPPSERLWENDETKRFYENLPDIQEVVETANIESVNASTDQINSFFTEMETANSKADIDKLCLTYWSSGIDNKATRNRLLKFFIETKEWSKLNIYARFLATNHKYMPEITDEFVQYLDNGFRSQLHSNRLNLKNIMFYSEMMKFMLIPLFMVFHKIRSLIMNMQVPNNIEILTVFLEYSGKFLINNPETKPQMEKMVQLIRDKTKDRQLNINTKNALENIITLLYPPSVKSLNLKKKQYTPEQQFYRILIRSELSNIDSKHTIKLLRKAHWDDPAVYKTLLSLFTKPWKINYQNVPTLVKILNGLYMYHRNFIIKCIDQVLEDIERGLEINEYSENRHRIAQVRYLVEIYNMEMIKSDVLLEKIFQILKFGHPNNQPNPFNLNEMDLPDNYFRIQLITTILLNVRRFPATLNKNLNFLLAFFDYYIFTKDQPLPKETQFKVVDTFERLKSKSGFERSADLYESAMKLEKLVKANGKPIINKNLDTTKKVGESAMAERLLPTTDNIEDDDDDDDDENDDGTQLVDEDSEEENSFEDSNSEQSSSESGEDDSDEEESDSENESDSRVDTDEENDDFIDIDADRDRERRRMYDEFEKKLQGNEEVKVQDELERQFQQIMQESLEARKSEKVSTGKIPMIGNIPKAPLEKTVSSSSVDSRMSTESTSSGKPNKVAFTFLTKAGKKTQSRVLELPSNVKFVSNVLEEEEKLKNEREKIKKIVLQRSFD</sequence>
<evidence type="ECO:0000256" key="3">
    <source>
        <dbReference type="SAM" id="MobiDB-lite"/>
    </source>
</evidence>
<dbReference type="HOGENOM" id="CLU_002633_1_0_1"/>
<accession>G0VJ04</accession>
<feature type="domain" description="MIF4G" evidence="4">
    <location>
        <begin position="34"/>
        <end position="245"/>
    </location>
</feature>
<dbReference type="AlphaFoldDB" id="G0VJ04"/>
<feature type="compositionally biased region" description="Acidic residues" evidence="3">
    <location>
        <begin position="834"/>
        <end position="867"/>
    </location>
</feature>
<dbReference type="FunFam" id="1.25.40.180:FF:000104">
    <property type="entry name" value="Nonsense-mediated mRNA decay protein 2"/>
    <property type="match status" value="1"/>
</dbReference>
<dbReference type="GO" id="GO:0006310">
    <property type="term" value="P:DNA recombination"/>
    <property type="evidence" value="ECO:0007669"/>
    <property type="project" value="EnsemblFungi"/>
</dbReference>
<dbReference type="STRING" id="1064592.G0VJ04"/>
<dbReference type="EMBL" id="HE576759">
    <property type="protein sequence ID" value="CCC71482.1"/>
    <property type="molecule type" value="Genomic_DNA"/>
</dbReference>
<dbReference type="GO" id="GO:0005737">
    <property type="term" value="C:cytoplasm"/>
    <property type="evidence" value="ECO:0007669"/>
    <property type="project" value="UniProtKB-SubCell"/>
</dbReference>
<dbReference type="GeneID" id="96905160"/>
<dbReference type="InParanoid" id="G0VJ04"/>
<dbReference type="KEGG" id="ncs:NCAS_0H01720"/>
<organism evidence="5 6">
    <name type="scientific">Naumovozyma castellii</name>
    <name type="common">Yeast</name>
    <name type="synonym">Saccharomyces castellii</name>
    <dbReference type="NCBI Taxonomy" id="27288"/>
    <lineage>
        <taxon>Eukaryota</taxon>
        <taxon>Fungi</taxon>
        <taxon>Dikarya</taxon>
        <taxon>Ascomycota</taxon>
        <taxon>Saccharomycotina</taxon>
        <taxon>Saccharomycetes</taxon>
        <taxon>Saccharomycetales</taxon>
        <taxon>Saccharomycetaceae</taxon>
        <taxon>Naumovozyma</taxon>
    </lineage>
</organism>
<feature type="domain" description="MIF4G" evidence="4">
    <location>
        <begin position="369"/>
        <end position="557"/>
    </location>
</feature>
<comment type="subcellular location">
    <subcellularLocation>
        <location evidence="1">Cytoplasm</location>
    </subcellularLocation>
</comment>
<dbReference type="InterPro" id="IPR003890">
    <property type="entry name" value="MIF4G-like_typ-3"/>
</dbReference>
<feature type="compositionally biased region" description="Polar residues" evidence="3">
    <location>
        <begin position="319"/>
        <end position="329"/>
    </location>
</feature>
<dbReference type="GO" id="GO:0003723">
    <property type="term" value="F:RNA binding"/>
    <property type="evidence" value="ECO:0007669"/>
    <property type="project" value="InterPro"/>
</dbReference>
<feature type="domain" description="MIF4G" evidence="4">
    <location>
        <begin position="574"/>
        <end position="781"/>
    </location>
</feature>
<keyword evidence="6" id="KW-1185">Reference proteome</keyword>
<dbReference type="Gene3D" id="1.25.40.180">
    <property type="match status" value="3"/>
</dbReference>
<feature type="compositionally biased region" description="Acidic residues" evidence="3">
    <location>
        <begin position="897"/>
        <end position="907"/>
    </location>
</feature>
<feature type="region of interest" description="Disordered" evidence="3">
    <location>
        <begin position="820"/>
        <end position="913"/>
    </location>
</feature>
<dbReference type="GO" id="GO:0070478">
    <property type="term" value="P:nuclear-transcribed mRNA catabolic process, 3'-5' exonucleolytic nonsense-mediated decay"/>
    <property type="evidence" value="ECO:0007669"/>
    <property type="project" value="EnsemblFungi"/>
</dbReference>
<feature type="compositionally biased region" description="Low complexity" evidence="3">
    <location>
        <begin position="977"/>
        <end position="994"/>
    </location>
</feature>
<reference evidence="5 6" key="1">
    <citation type="journal article" date="2011" name="Proc. Natl. Acad. Sci. U.S.A.">
        <title>Evolutionary erosion of yeast sex chromosomes by mating-type switching accidents.</title>
        <authorList>
            <person name="Gordon J.L."/>
            <person name="Armisen D."/>
            <person name="Proux-Wera E."/>
            <person name="Oheigeartaigh S.S."/>
            <person name="Byrne K.P."/>
            <person name="Wolfe K.H."/>
        </authorList>
    </citation>
    <scope>NUCLEOTIDE SEQUENCE [LARGE SCALE GENOMIC DNA]</scope>
    <source>
        <strain evidence="6">ATCC 76901 / BCRC 22586 / CBS 4309 / NBRC 1992 / NRRL Y-12630</strain>
    </source>
</reference>
<dbReference type="GO" id="GO:0035145">
    <property type="term" value="C:exon-exon junction complex"/>
    <property type="evidence" value="ECO:0007669"/>
    <property type="project" value="TreeGrafter"/>
</dbReference>
<evidence type="ECO:0000259" key="4">
    <source>
        <dbReference type="SMART" id="SM00543"/>
    </source>
</evidence>
<dbReference type="OrthoDB" id="27832at2759"/>
<dbReference type="InterPro" id="IPR007193">
    <property type="entry name" value="Upf2/Nmd2_C"/>
</dbReference>
<feature type="region of interest" description="Disordered" evidence="3">
    <location>
        <begin position="974"/>
        <end position="997"/>
    </location>
</feature>
<dbReference type="FunCoup" id="G0VJ04">
    <property type="interactions" value="1086"/>
</dbReference>
<dbReference type="OMA" id="DFQHHQI"/>
<protein>
    <recommendedName>
        <fullName evidence="4">MIF4G domain-containing protein</fullName>
    </recommendedName>
</protein>
<dbReference type="RefSeq" id="XP_003677830.1">
    <property type="nucleotide sequence ID" value="XM_003677782.1"/>
</dbReference>
<gene>
    <name evidence="5" type="primary">NCAS0H01720</name>
    <name evidence="5" type="ordered locus">NCAS_0H01720</name>
</gene>
<dbReference type="Proteomes" id="UP000001640">
    <property type="component" value="Chromosome 8"/>
</dbReference>
<dbReference type="SUPFAM" id="SSF48371">
    <property type="entry name" value="ARM repeat"/>
    <property type="match status" value="2"/>
</dbReference>
<dbReference type="Pfam" id="PF02854">
    <property type="entry name" value="MIF4G"/>
    <property type="match status" value="3"/>
</dbReference>
<proteinExistence type="predicted"/>
<keyword evidence="2" id="KW-0963">Cytoplasm</keyword>
<dbReference type="PANTHER" id="PTHR12839:SF7">
    <property type="entry name" value="REGULATOR OF NONSENSE TRANSCRIPTS 2"/>
    <property type="match status" value="1"/>
</dbReference>
<dbReference type="eggNOG" id="KOG2051">
    <property type="taxonomic scope" value="Eukaryota"/>
</dbReference>
<dbReference type="InterPro" id="IPR039762">
    <property type="entry name" value="Nmd2/UPF2"/>
</dbReference>
<dbReference type="PANTHER" id="PTHR12839">
    <property type="entry name" value="NONSENSE-MEDIATED MRNA DECAY PROTEIN 2 UP-FRAMESHIFT SUPPRESSOR 2"/>
    <property type="match status" value="1"/>
</dbReference>
<feature type="region of interest" description="Disordered" evidence="3">
    <location>
        <begin position="313"/>
        <end position="334"/>
    </location>
</feature>
<evidence type="ECO:0000313" key="6">
    <source>
        <dbReference type="Proteomes" id="UP000001640"/>
    </source>
</evidence>
<feature type="compositionally biased region" description="Acidic residues" evidence="3">
    <location>
        <begin position="875"/>
        <end position="890"/>
    </location>
</feature>
<dbReference type="SMART" id="SM00543">
    <property type="entry name" value="MIF4G"/>
    <property type="match status" value="3"/>
</dbReference>